<name>A0ABQ1KXI8_9SPHI</name>
<dbReference type="EMBL" id="BMIK01000001">
    <property type="protein sequence ID" value="GGC13452.1"/>
    <property type="molecule type" value="Genomic_DNA"/>
</dbReference>
<evidence type="ECO:0008006" key="3">
    <source>
        <dbReference type="Google" id="ProtNLM"/>
    </source>
</evidence>
<evidence type="ECO:0000313" key="1">
    <source>
        <dbReference type="EMBL" id="GGC13452.1"/>
    </source>
</evidence>
<accession>A0ABQ1KXI8</accession>
<gene>
    <name evidence="1" type="ORF">GCM10011386_01390</name>
</gene>
<comment type="caution">
    <text evidence="1">The sequence shown here is derived from an EMBL/GenBank/DDBJ whole genome shotgun (WGS) entry which is preliminary data.</text>
</comment>
<sequence>MNQTVLKVGTGVSDITPALEVGFLTSSVRGTYAPFKSVRSPLKARAIALEVGAHVVVLVSLDLLGLSEDAVYGWERFKAASCGTVPVDNVIITCTHTHSAPESLALSDLYTADSYKQWLGQLEGAIRKTISHALNTLKPVSTVEISSSELDGFSLLRRIALPQGIVMSDTMQPVAADLFARRPIDRRVRVLRFLSTDGNSLASIVHFVCHPVHEMLFPSVSPDFPGELCAILESEPTNGFPMFLNGAAGNINPPTVSWGVEYTLKHAEALAKKIVEQTDAERETVTDLMQMSQSMDFDIRQEADLPISDARAVIRLVRIGRVAMVFIPGEPFVETALRIEQHSPFEHTIVVGYSECSVGYIPTIHAFEEGGYEVGPGKWSYLEADAEERIYREAVSMLNRLYENEINLANSI</sequence>
<dbReference type="Proteomes" id="UP000597338">
    <property type="component" value="Unassembled WGS sequence"/>
</dbReference>
<organism evidence="1 2">
    <name type="scientific">Parapedobacter defluvii</name>
    <dbReference type="NCBI Taxonomy" id="2045106"/>
    <lineage>
        <taxon>Bacteria</taxon>
        <taxon>Pseudomonadati</taxon>
        <taxon>Bacteroidota</taxon>
        <taxon>Sphingobacteriia</taxon>
        <taxon>Sphingobacteriales</taxon>
        <taxon>Sphingobacteriaceae</taxon>
        <taxon>Parapedobacter</taxon>
    </lineage>
</organism>
<keyword evidence="2" id="KW-1185">Reference proteome</keyword>
<protein>
    <recommendedName>
        <fullName evidence="3">Neutral/alkaline non-lysosomal ceramidase N-terminal domain-containing protein</fullName>
    </recommendedName>
</protein>
<evidence type="ECO:0000313" key="2">
    <source>
        <dbReference type="Proteomes" id="UP000597338"/>
    </source>
</evidence>
<reference evidence="2" key="1">
    <citation type="journal article" date="2019" name="Int. J. Syst. Evol. Microbiol.">
        <title>The Global Catalogue of Microorganisms (GCM) 10K type strain sequencing project: providing services to taxonomists for standard genome sequencing and annotation.</title>
        <authorList>
            <consortium name="The Broad Institute Genomics Platform"/>
            <consortium name="The Broad Institute Genome Sequencing Center for Infectious Disease"/>
            <person name="Wu L."/>
            <person name="Ma J."/>
        </authorList>
    </citation>
    <scope>NUCLEOTIDE SEQUENCE [LARGE SCALE GENOMIC DNA]</scope>
    <source>
        <strain evidence="2">CGMCC 1.15342</strain>
    </source>
</reference>
<dbReference type="RefSeq" id="WP_188746386.1">
    <property type="nucleotide sequence ID" value="NZ_BMIK01000001.1"/>
</dbReference>
<proteinExistence type="predicted"/>